<dbReference type="InterPro" id="IPR016772">
    <property type="entry name" value="UCP020408"/>
</dbReference>
<gene>
    <name evidence="2" type="ORF">ABG79_00437</name>
</gene>
<accession>A0A0R3K2J5</accession>
<evidence type="ECO:0000313" key="3">
    <source>
        <dbReference type="Proteomes" id="UP000052015"/>
    </source>
</evidence>
<evidence type="ECO:0000256" key="1">
    <source>
        <dbReference type="ARBA" id="ARBA00007189"/>
    </source>
</evidence>
<dbReference type="EMBL" id="LKHP01000002">
    <property type="protein sequence ID" value="KRQ87636.1"/>
    <property type="molecule type" value="Genomic_DNA"/>
</dbReference>
<evidence type="ECO:0000313" key="2">
    <source>
        <dbReference type="EMBL" id="KRQ87636.1"/>
    </source>
</evidence>
<proteinExistence type="inferred from homology"/>
<comment type="similarity">
    <text evidence="1">Belongs to the UPF0751 family.</text>
</comment>
<sequence>MSALIIGGDKVQTIIKGLRNKGFNEIKHISGRKPCEKVITSLLKLDKYDIILVLTDYVNHCLCTNLKNKTCKCKNCNVIYCKRSWPLIEEKLTSFSLEV</sequence>
<dbReference type="AlphaFoldDB" id="A0A0R3K2J5"/>
<comment type="caution">
    <text evidence="2">The sequence shown here is derived from an EMBL/GenBank/DDBJ whole genome shotgun (WGS) entry which is preliminary data.</text>
</comment>
<name>A0A0R3K2J5_CALMK</name>
<dbReference type="PATRIC" id="fig|908809.3.peg.442"/>
<dbReference type="Proteomes" id="UP000052015">
    <property type="component" value="Unassembled WGS sequence"/>
</dbReference>
<dbReference type="OrthoDB" id="5324142at2"/>
<dbReference type="RefSeq" id="WP_057976666.1">
    <property type="nucleotide sequence ID" value="NZ_LKHP01000002.1"/>
</dbReference>
<reference evidence="2 3" key="1">
    <citation type="submission" date="2015-09" db="EMBL/GenBank/DDBJ databases">
        <title>Draft genome sequence of a Caloramator mitchellensis, a moderate thermophile from the Great Artesian Basin of Australia.</title>
        <authorList>
            <person name="Patel B.K."/>
        </authorList>
    </citation>
    <scope>NUCLEOTIDE SEQUENCE [LARGE SCALE GENOMIC DNA]</scope>
    <source>
        <strain evidence="2 3">VF08</strain>
    </source>
</reference>
<dbReference type="Pfam" id="PF10087">
    <property type="entry name" value="DUF2325"/>
    <property type="match status" value="1"/>
</dbReference>
<organism evidence="2 3">
    <name type="scientific">Caloramator mitchellensis</name>
    <dbReference type="NCBI Taxonomy" id="908809"/>
    <lineage>
        <taxon>Bacteria</taxon>
        <taxon>Bacillati</taxon>
        <taxon>Bacillota</taxon>
        <taxon>Clostridia</taxon>
        <taxon>Eubacteriales</taxon>
        <taxon>Clostridiaceae</taxon>
        <taxon>Caloramator</taxon>
    </lineage>
</organism>
<keyword evidence="3" id="KW-1185">Reference proteome</keyword>
<protein>
    <recommendedName>
        <fullName evidence="4">DUF2325 domain-containing protein</fullName>
    </recommendedName>
</protein>
<dbReference type="STRING" id="908809.ABG79_00437"/>
<evidence type="ECO:0008006" key="4">
    <source>
        <dbReference type="Google" id="ProtNLM"/>
    </source>
</evidence>